<evidence type="ECO:0000256" key="1">
    <source>
        <dbReference type="SAM" id="SignalP"/>
    </source>
</evidence>
<feature type="domain" description="Sulfatase-modifying factor enzyme-like" evidence="2">
    <location>
        <begin position="41"/>
        <end position="272"/>
    </location>
</feature>
<comment type="caution">
    <text evidence="3">The sequence shown here is derived from an EMBL/GenBank/DDBJ whole genome shotgun (WGS) entry which is preliminary data.</text>
</comment>
<evidence type="ECO:0000313" key="4">
    <source>
        <dbReference type="Proteomes" id="UP000075615"/>
    </source>
</evidence>
<dbReference type="InterPro" id="IPR042095">
    <property type="entry name" value="SUMF_sf"/>
</dbReference>
<dbReference type="GO" id="GO:0120147">
    <property type="term" value="F:formylglycine-generating oxidase activity"/>
    <property type="evidence" value="ECO:0007669"/>
    <property type="project" value="TreeGrafter"/>
</dbReference>
<dbReference type="InterPro" id="IPR016187">
    <property type="entry name" value="CTDL_fold"/>
</dbReference>
<accession>A0A150XYD7</accession>
<dbReference type="Proteomes" id="UP000075615">
    <property type="component" value="Unassembled WGS sequence"/>
</dbReference>
<evidence type="ECO:0000313" key="3">
    <source>
        <dbReference type="EMBL" id="KYG83721.1"/>
    </source>
</evidence>
<dbReference type="SUPFAM" id="SSF56436">
    <property type="entry name" value="C-type lectin-like"/>
    <property type="match status" value="1"/>
</dbReference>
<gene>
    <name evidence="3" type="ORF">AWN68_02635</name>
</gene>
<dbReference type="AlphaFoldDB" id="A0A150XYD7"/>
<dbReference type="PANTHER" id="PTHR23150:SF19">
    <property type="entry name" value="FORMYLGLYCINE-GENERATING ENZYME"/>
    <property type="match status" value="1"/>
</dbReference>
<evidence type="ECO:0000259" key="2">
    <source>
        <dbReference type="Pfam" id="PF03781"/>
    </source>
</evidence>
<dbReference type="InterPro" id="IPR005532">
    <property type="entry name" value="SUMF_dom"/>
</dbReference>
<dbReference type="InterPro" id="IPR051043">
    <property type="entry name" value="Sulfatase_Mod_Factor_Kinase"/>
</dbReference>
<dbReference type="RefSeq" id="WP_068411053.1">
    <property type="nucleotide sequence ID" value="NZ_LRDB01000001.1"/>
</dbReference>
<feature type="signal peptide" evidence="1">
    <location>
        <begin position="1"/>
        <end position="23"/>
    </location>
</feature>
<protein>
    <recommendedName>
        <fullName evidence="2">Sulfatase-modifying factor enzyme-like domain-containing protein</fullName>
    </recommendedName>
</protein>
<reference evidence="3 4" key="1">
    <citation type="submission" date="2016-01" db="EMBL/GenBank/DDBJ databases">
        <title>Genome sequencing of Roseivirga echinicomitans KMM 6058.</title>
        <authorList>
            <person name="Selvaratnam C."/>
            <person name="Thevarajoo S."/>
            <person name="Goh K.M."/>
            <person name="Ee R."/>
            <person name="Chan K.-G."/>
            <person name="Chong C.S."/>
        </authorList>
    </citation>
    <scope>NUCLEOTIDE SEQUENCE [LARGE SCALE GENOMIC DNA]</scope>
    <source>
        <strain evidence="3 4">KMM 6058</strain>
    </source>
</reference>
<feature type="chain" id="PRO_5007575290" description="Sulfatase-modifying factor enzyme-like domain-containing protein" evidence="1">
    <location>
        <begin position="24"/>
        <end position="274"/>
    </location>
</feature>
<dbReference type="EMBL" id="LRDB01000001">
    <property type="protein sequence ID" value="KYG83721.1"/>
    <property type="molecule type" value="Genomic_DNA"/>
</dbReference>
<proteinExistence type="predicted"/>
<dbReference type="OrthoDB" id="1491336at2"/>
<sequence length="274" mass="30481">MRKIKGHKLLLASFIFATSIILGCSSPEYIEPPEGMQYIPKGKSIPAFFMDSSPVTVAQFRAFVEATEYITEAEKFGNAGVFTIEQNWFLEDGADWQYPQGPNAEKANDDHPVTQVSYNDALAYANWAGKRLPSQAEWEHAAKDADNINTIYNWGDQLVVEGKYMANTWQGSFPFVNLNKDGFGLTSPVGAFGKTKLGLTDMAGNVWEWTSDWLIPYGVKPENFVPNQTSQKILRGGSFLCEPSFCHGYQITGTSESTPETSLMHTGFRCVKDI</sequence>
<keyword evidence="4" id="KW-1185">Reference proteome</keyword>
<dbReference type="PROSITE" id="PS51257">
    <property type="entry name" value="PROKAR_LIPOPROTEIN"/>
    <property type="match status" value="1"/>
</dbReference>
<dbReference type="Pfam" id="PF03781">
    <property type="entry name" value="FGE-sulfatase"/>
    <property type="match status" value="1"/>
</dbReference>
<keyword evidence="1" id="KW-0732">Signal</keyword>
<dbReference type="PANTHER" id="PTHR23150">
    <property type="entry name" value="SULFATASE MODIFYING FACTOR 1, 2"/>
    <property type="match status" value="1"/>
</dbReference>
<dbReference type="STRING" id="296218.AWN68_02635"/>
<dbReference type="Gene3D" id="3.90.1580.10">
    <property type="entry name" value="paralog of FGE (formylglycine-generating enzyme)"/>
    <property type="match status" value="1"/>
</dbReference>
<organism evidence="3 4">
    <name type="scientific">Roseivirga echinicomitans</name>
    <dbReference type="NCBI Taxonomy" id="296218"/>
    <lineage>
        <taxon>Bacteria</taxon>
        <taxon>Pseudomonadati</taxon>
        <taxon>Bacteroidota</taxon>
        <taxon>Cytophagia</taxon>
        <taxon>Cytophagales</taxon>
        <taxon>Roseivirgaceae</taxon>
        <taxon>Roseivirga</taxon>
    </lineage>
</organism>
<name>A0A150XYD7_9BACT</name>